<evidence type="ECO:0000256" key="6">
    <source>
        <dbReference type="SAM" id="Phobius"/>
    </source>
</evidence>
<evidence type="ECO:0000313" key="8">
    <source>
        <dbReference type="EMBL" id="RBM00091.1"/>
    </source>
</evidence>
<feature type="transmembrane region" description="Helical" evidence="6">
    <location>
        <begin position="111"/>
        <end position="128"/>
    </location>
</feature>
<keyword evidence="2 6" id="KW-0812">Transmembrane</keyword>
<dbReference type="Proteomes" id="UP000252167">
    <property type="component" value="Unassembled WGS sequence"/>
</dbReference>
<feature type="transmembrane region" description="Helical" evidence="6">
    <location>
        <begin position="140"/>
        <end position="158"/>
    </location>
</feature>
<feature type="compositionally biased region" description="Basic and acidic residues" evidence="5">
    <location>
        <begin position="39"/>
        <end position="49"/>
    </location>
</feature>
<feature type="transmembrane region" description="Helical" evidence="6">
    <location>
        <begin position="398"/>
        <end position="418"/>
    </location>
</feature>
<feature type="transmembrane region" description="Helical" evidence="6">
    <location>
        <begin position="229"/>
        <end position="248"/>
    </location>
</feature>
<dbReference type="GO" id="GO:0022857">
    <property type="term" value="F:transmembrane transporter activity"/>
    <property type="evidence" value="ECO:0007669"/>
    <property type="project" value="InterPro"/>
</dbReference>
<feature type="transmembrane region" description="Helical" evidence="6">
    <location>
        <begin position="164"/>
        <end position="185"/>
    </location>
</feature>
<feature type="transmembrane region" description="Helical" evidence="6">
    <location>
        <begin position="498"/>
        <end position="517"/>
    </location>
</feature>
<dbReference type="InterPro" id="IPR011701">
    <property type="entry name" value="MFS"/>
</dbReference>
<dbReference type="PANTHER" id="PTHR23501">
    <property type="entry name" value="MAJOR FACILITATOR SUPERFAMILY"/>
    <property type="match status" value="1"/>
</dbReference>
<protein>
    <recommendedName>
        <fullName evidence="7">Major facilitator superfamily (MFS) profile domain-containing protein</fullName>
    </recommendedName>
</protein>
<feature type="transmembrane region" description="Helical" evidence="6">
    <location>
        <begin position="327"/>
        <end position="347"/>
    </location>
</feature>
<comment type="subcellular location">
    <subcellularLocation>
        <location evidence="1">Cell membrane</location>
        <topology evidence="1">Multi-pass membrane protein</topology>
    </subcellularLocation>
</comment>
<dbReference type="InterPro" id="IPR020846">
    <property type="entry name" value="MFS_dom"/>
</dbReference>
<reference evidence="8 9" key="1">
    <citation type="submission" date="2018-01" db="EMBL/GenBank/DDBJ databases">
        <title>Glutamicibacter soli strain NHPC-3 Whole genome sequence and assembly.</title>
        <authorList>
            <person name="Choudhury P."/>
            <person name="Gupta D."/>
            <person name="Sengupta K."/>
            <person name="Jawed A."/>
            <person name="Sultana N."/>
            <person name="Saha P."/>
        </authorList>
    </citation>
    <scope>NUCLEOTIDE SEQUENCE [LARGE SCALE GENOMIC DNA]</scope>
    <source>
        <strain evidence="8 9">NHPC-3</strain>
    </source>
</reference>
<dbReference type="PROSITE" id="PS50850">
    <property type="entry name" value="MFS"/>
    <property type="match status" value="1"/>
</dbReference>
<keyword evidence="4 6" id="KW-0472">Membrane</keyword>
<dbReference type="AlphaFoldDB" id="A0A365YBM1"/>
<evidence type="ECO:0000256" key="1">
    <source>
        <dbReference type="ARBA" id="ARBA00004651"/>
    </source>
</evidence>
<evidence type="ECO:0000256" key="5">
    <source>
        <dbReference type="SAM" id="MobiDB-lite"/>
    </source>
</evidence>
<evidence type="ECO:0000313" key="9">
    <source>
        <dbReference type="Proteomes" id="UP000252167"/>
    </source>
</evidence>
<name>A0A365YBM1_9MICC</name>
<evidence type="ECO:0000256" key="2">
    <source>
        <dbReference type="ARBA" id="ARBA00022692"/>
    </source>
</evidence>
<organism evidence="8 9">
    <name type="scientific">Glutamicibacter soli</name>
    <dbReference type="NCBI Taxonomy" id="453836"/>
    <lineage>
        <taxon>Bacteria</taxon>
        <taxon>Bacillati</taxon>
        <taxon>Actinomycetota</taxon>
        <taxon>Actinomycetes</taxon>
        <taxon>Micrococcales</taxon>
        <taxon>Micrococcaceae</taxon>
        <taxon>Glutamicibacter</taxon>
    </lineage>
</organism>
<evidence type="ECO:0000256" key="4">
    <source>
        <dbReference type="ARBA" id="ARBA00023136"/>
    </source>
</evidence>
<feature type="domain" description="Major facilitator superfamily (MFS) profile" evidence="7">
    <location>
        <begin position="73"/>
        <end position="521"/>
    </location>
</feature>
<feature type="compositionally biased region" description="Low complexity" evidence="5">
    <location>
        <begin position="12"/>
        <end position="21"/>
    </location>
</feature>
<feature type="transmembrane region" description="Helical" evidence="6">
    <location>
        <begin position="424"/>
        <end position="446"/>
    </location>
</feature>
<accession>A0A365YBM1</accession>
<proteinExistence type="predicted"/>
<evidence type="ECO:0000259" key="7">
    <source>
        <dbReference type="PROSITE" id="PS50850"/>
    </source>
</evidence>
<evidence type="ECO:0000256" key="3">
    <source>
        <dbReference type="ARBA" id="ARBA00022989"/>
    </source>
</evidence>
<sequence length="536" mass="56414">MAFRLRKGGPHAADSAAATRAHSQPRRFLGHFNLPSDEQGQHGRKDARETNVSSTKGSGLSIAPGIPLKLSAVVGFLIFVEFTSGFVQGYYLPLYGALSQRLGISDADITWFVTLWTLSSAVCIPVLAKLGDIFGHRRMLRVAVLAVLVGVCFVAFSGNYALVLIGRILTGPLSVWLPLEIAMVHDRISGDRARRSVGLLISFLTIGVIAGMLASGVIAGLGWNFTTVLLVPAIVTGLCMIVVLFLVPESTVRSKSTVDYLGFLGLGASMVTMLLGLSGIQKFGISSPQVLLTLFACVVITVAWVFWESKTSCPAIDLKLVCSRLMWPPYLSAFLYGTVMLGTQTIGTTFLAAKPEEVGFGFALAPGLISLLSAGLTLLSCIAAAIFAYVARVTGMRGVLLLGVCLGAAGLLLLVFFHDVFAMVIAYQCLAGLGFGMLMGAMPALVAEISPVDQTGIATGIYNSVKTLGGAVGGAVFGVILASTVGPAQGASIDSYRLVWIICIAALALCVISLLFMRNDKAPQAAKQALETDLAR</sequence>
<comment type="caution">
    <text evidence="8">The sequence shown here is derived from an EMBL/GenBank/DDBJ whole genome shotgun (WGS) entry which is preliminary data.</text>
</comment>
<feature type="transmembrane region" description="Helical" evidence="6">
    <location>
        <begin position="467"/>
        <end position="486"/>
    </location>
</feature>
<feature type="transmembrane region" description="Helical" evidence="6">
    <location>
        <begin position="197"/>
        <end position="223"/>
    </location>
</feature>
<dbReference type="Pfam" id="PF07690">
    <property type="entry name" value="MFS_1"/>
    <property type="match status" value="2"/>
</dbReference>
<dbReference type="EMBL" id="POAF01000006">
    <property type="protein sequence ID" value="RBM00091.1"/>
    <property type="molecule type" value="Genomic_DNA"/>
</dbReference>
<feature type="transmembrane region" description="Helical" evidence="6">
    <location>
        <begin position="286"/>
        <end position="307"/>
    </location>
</feature>
<feature type="transmembrane region" description="Helical" evidence="6">
    <location>
        <begin position="367"/>
        <end position="391"/>
    </location>
</feature>
<gene>
    <name evidence="8" type="ORF">C1H84_13265</name>
</gene>
<dbReference type="PANTHER" id="PTHR23501:SF197">
    <property type="entry name" value="COMD"/>
    <property type="match status" value="1"/>
</dbReference>
<dbReference type="Gene3D" id="1.20.1250.20">
    <property type="entry name" value="MFS general substrate transporter like domains"/>
    <property type="match status" value="1"/>
</dbReference>
<keyword evidence="3 6" id="KW-1133">Transmembrane helix</keyword>
<feature type="transmembrane region" description="Helical" evidence="6">
    <location>
        <begin position="260"/>
        <end position="280"/>
    </location>
</feature>
<dbReference type="InterPro" id="IPR036259">
    <property type="entry name" value="MFS_trans_sf"/>
</dbReference>
<keyword evidence="9" id="KW-1185">Reference proteome</keyword>
<feature type="region of interest" description="Disordered" evidence="5">
    <location>
        <begin position="1"/>
        <end position="58"/>
    </location>
</feature>
<feature type="transmembrane region" description="Helical" evidence="6">
    <location>
        <begin position="70"/>
        <end position="91"/>
    </location>
</feature>
<dbReference type="GO" id="GO:0005886">
    <property type="term" value="C:plasma membrane"/>
    <property type="evidence" value="ECO:0007669"/>
    <property type="project" value="UniProtKB-SubCell"/>
</dbReference>
<dbReference type="SUPFAM" id="SSF103473">
    <property type="entry name" value="MFS general substrate transporter"/>
    <property type="match status" value="1"/>
</dbReference>